<evidence type="ECO:0000256" key="4">
    <source>
        <dbReference type="ARBA" id="ARBA00022989"/>
    </source>
</evidence>
<dbReference type="InterPro" id="IPR028081">
    <property type="entry name" value="Leu-bd"/>
</dbReference>
<keyword evidence="3" id="KW-0732">Signal</keyword>
<dbReference type="InterPro" id="IPR051010">
    <property type="entry name" value="BCAA_transport"/>
</dbReference>
<dbReference type="PRINTS" id="PR00248">
    <property type="entry name" value="GPCRMGR"/>
</dbReference>
<dbReference type="PANTHER" id="PTHR30483">
    <property type="entry name" value="LEUCINE-SPECIFIC-BINDING PROTEIN"/>
    <property type="match status" value="1"/>
</dbReference>
<dbReference type="Gene3D" id="3.40.50.2300">
    <property type="match status" value="1"/>
</dbReference>
<evidence type="ECO:0000313" key="9">
    <source>
        <dbReference type="EMBL" id="SVE14901.1"/>
    </source>
</evidence>
<dbReference type="GO" id="GO:0016020">
    <property type="term" value="C:membrane"/>
    <property type="evidence" value="ECO:0007669"/>
    <property type="project" value="UniProtKB-SubCell"/>
</dbReference>
<name>A0A383B4S2_9ZZZZ</name>
<dbReference type="SUPFAM" id="SSF53822">
    <property type="entry name" value="Periplasmic binding protein-like I"/>
    <property type="match status" value="1"/>
</dbReference>
<dbReference type="EMBL" id="UINC01197420">
    <property type="protein sequence ID" value="SVE14901.1"/>
    <property type="molecule type" value="Genomic_DNA"/>
</dbReference>
<keyword evidence="7" id="KW-0325">Glycoprotein</keyword>
<keyword evidence="2" id="KW-0812">Transmembrane</keyword>
<dbReference type="AlphaFoldDB" id="A0A383B4S2"/>
<dbReference type="PANTHER" id="PTHR30483:SF6">
    <property type="entry name" value="PERIPLASMIC BINDING PROTEIN OF ABC TRANSPORTER FOR NATURAL AMINO ACIDS"/>
    <property type="match status" value="1"/>
</dbReference>
<feature type="non-terminal residue" evidence="9">
    <location>
        <position position="154"/>
    </location>
</feature>
<keyword evidence="5" id="KW-0472">Membrane</keyword>
<accession>A0A383B4S2</accession>
<evidence type="ECO:0000256" key="1">
    <source>
        <dbReference type="ARBA" id="ARBA00004141"/>
    </source>
</evidence>
<gene>
    <name evidence="9" type="ORF">METZ01_LOCUS467755</name>
</gene>
<dbReference type="GO" id="GO:0004930">
    <property type="term" value="F:G protein-coupled receptor activity"/>
    <property type="evidence" value="ECO:0007669"/>
    <property type="project" value="InterPro"/>
</dbReference>
<evidence type="ECO:0000256" key="3">
    <source>
        <dbReference type="ARBA" id="ARBA00022729"/>
    </source>
</evidence>
<organism evidence="9">
    <name type="scientific">marine metagenome</name>
    <dbReference type="NCBI Taxonomy" id="408172"/>
    <lineage>
        <taxon>unclassified sequences</taxon>
        <taxon>metagenomes</taxon>
        <taxon>ecological metagenomes</taxon>
    </lineage>
</organism>
<reference evidence="9" key="1">
    <citation type="submission" date="2018-05" db="EMBL/GenBank/DDBJ databases">
        <authorList>
            <person name="Lanie J.A."/>
            <person name="Ng W.-L."/>
            <person name="Kazmierczak K.M."/>
            <person name="Andrzejewski T.M."/>
            <person name="Davidsen T.M."/>
            <person name="Wayne K.J."/>
            <person name="Tettelin H."/>
            <person name="Glass J.I."/>
            <person name="Rusch D."/>
            <person name="Podicherti R."/>
            <person name="Tsui H.-C.T."/>
            <person name="Winkler M.E."/>
        </authorList>
    </citation>
    <scope>NUCLEOTIDE SEQUENCE</scope>
</reference>
<evidence type="ECO:0000256" key="5">
    <source>
        <dbReference type="ARBA" id="ARBA00023136"/>
    </source>
</evidence>
<sequence length="154" mass="15993">MKVYSIFLACLLLAPSLPLVAADPVEVKIGFLNPITGPIDIYAPAWTDAAEVAIAELNEIYDEYEFSLTEADSGCDGTTAASSAQNLIDAGVVGIAGAACSGATLGAIEVAMDAGVPMISYASTSPIFTDYDDDDYLFRLVPSDAQQSQAMVAV</sequence>
<keyword evidence="6" id="KW-0675">Receptor</keyword>
<evidence type="ECO:0000259" key="8">
    <source>
        <dbReference type="Pfam" id="PF13458"/>
    </source>
</evidence>
<dbReference type="Pfam" id="PF13458">
    <property type="entry name" value="Peripla_BP_6"/>
    <property type="match status" value="1"/>
</dbReference>
<feature type="domain" description="Leucine-binding protein" evidence="8">
    <location>
        <begin position="26"/>
        <end position="153"/>
    </location>
</feature>
<protein>
    <recommendedName>
        <fullName evidence="8">Leucine-binding protein domain-containing protein</fullName>
    </recommendedName>
</protein>
<comment type="subcellular location">
    <subcellularLocation>
        <location evidence="1">Membrane</location>
        <topology evidence="1">Multi-pass membrane protein</topology>
    </subcellularLocation>
</comment>
<proteinExistence type="predicted"/>
<keyword evidence="4" id="KW-1133">Transmembrane helix</keyword>
<dbReference type="InterPro" id="IPR000337">
    <property type="entry name" value="GPCR_3"/>
</dbReference>
<evidence type="ECO:0000256" key="7">
    <source>
        <dbReference type="ARBA" id="ARBA00023180"/>
    </source>
</evidence>
<evidence type="ECO:0000256" key="6">
    <source>
        <dbReference type="ARBA" id="ARBA00023170"/>
    </source>
</evidence>
<dbReference type="InterPro" id="IPR028082">
    <property type="entry name" value="Peripla_BP_I"/>
</dbReference>
<evidence type="ECO:0000256" key="2">
    <source>
        <dbReference type="ARBA" id="ARBA00022692"/>
    </source>
</evidence>